<dbReference type="InterPro" id="IPR037143">
    <property type="entry name" value="4-PPantetheinyl_Trfase_dom_sf"/>
</dbReference>
<evidence type="ECO:0000259" key="2">
    <source>
        <dbReference type="Pfam" id="PF01648"/>
    </source>
</evidence>
<protein>
    <submittedName>
        <fullName evidence="3">Phosphopantetheinyl transferase</fullName>
    </submittedName>
</protein>
<dbReference type="EMBL" id="FQVX01000001">
    <property type="protein sequence ID" value="SHF61023.1"/>
    <property type="molecule type" value="Genomic_DNA"/>
</dbReference>
<organism evidence="3 4">
    <name type="scientific">Geodermatophilus nigrescens</name>
    <dbReference type="NCBI Taxonomy" id="1070870"/>
    <lineage>
        <taxon>Bacteria</taxon>
        <taxon>Bacillati</taxon>
        <taxon>Actinomycetota</taxon>
        <taxon>Actinomycetes</taxon>
        <taxon>Geodermatophilales</taxon>
        <taxon>Geodermatophilaceae</taxon>
        <taxon>Geodermatophilus</taxon>
    </lineage>
</organism>
<feature type="domain" description="4'-phosphopantetheinyl transferase" evidence="2">
    <location>
        <begin position="113"/>
        <end position="177"/>
    </location>
</feature>
<gene>
    <name evidence="3" type="ORF">SAMN05444351_0187</name>
</gene>
<keyword evidence="1 3" id="KW-0808">Transferase</keyword>
<sequence length="228" mass="24140">MPTSLCAPLSAPLRVWSVDLTDDRWDEDAAAARLTPGERAAADRGVAAVRRRRVLVRAVLRTVLGDLLRLAPADVPLEVRGGRPLVRSARRGPGVSCSTAGGLALVAVAPRAGLGIDLEPAGPGPEGDEWLAAPELARLAGRAGEGTGEGIERTRAWTAKEAVLKAEGTGLRRDPRTVVTPAGGRGRLGSWWLAPLPVPAGWVATAALDRRWDPARVRVRPLTPERLR</sequence>
<accession>A0A1M5D1W2</accession>
<name>A0A1M5D1W2_9ACTN</name>
<reference evidence="3 4" key="1">
    <citation type="submission" date="2016-11" db="EMBL/GenBank/DDBJ databases">
        <authorList>
            <person name="Jaros S."/>
            <person name="Januszkiewicz K."/>
            <person name="Wedrychowicz H."/>
        </authorList>
    </citation>
    <scope>NUCLEOTIDE SEQUENCE [LARGE SCALE GENOMIC DNA]</scope>
    <source>
        <strain evidence="3 4">DSM 45408</strain>
    </source>
</reference>
<dbReference type="OrthoDB" id="190168at2"/>
<dbReference type="GO" id="GO:0000287">
    <property type="term" value="F:magnesium ion binding"/>
    <property type="evidence" value="ECO:0007669"/>
    <property type="project" value="InterPro"/>
</dbReference>
<dbReference type="GO" id="GO:0008897">
    <property type="term" value="F:holo-[acyl-carrier-protein] synthase activity"/>
    <property type="evidence" value="ECO:0007669"/>
    <property type="project" value="InterPro"/>
</dbReference>
<evidence type="ECO:0000313" key="4">
    <source>
        <dbReference type="Proteomes" id="UP000184471"/>
    </source>
</evidence>
<dbReference type="SUPFAM" id="SSF56214">
    <property type="entry name" value="4'-phosphopantetheinyl transferase"/>
    <property type="match status" value="2"/>
</dbReference>
<dbReference type="RefSeq" id="WP_073417946.1">
    <property type="nucleotide sequence ID" value="NZ_FQVX01000001.1"/>
</dbReference>
<dbReference type="InterPro" id="IPR008278">
    <property type="entry name" value="4-PPantetheinyl_Trfase_dom"/>
</dbReference>
<keyword evidence="4" id="KW-1185">Reference proteome</keyword>
<dbReference type="Gene3D" id="3.90.470.20">
    <property type="entry name" value="4'-phosphopantetheinyl transferase domain"/>
    <property type="match status" value="2"/>
</dbReference>
<dbReference type="Proteomes" id="UP000184471">
    <property type="component" value="Unassembled WGS sequence"/>
</dbReference>
<evidence type="ECO:0000256" key="1">
    <source>
        <dbReference type="ARBA" id="ARBA00022679"/>
    </source>
</evidence>
<dbReference type="STRING" id="1070870.SAMN05444351_0187"/>
<evidence type="ECO:0000313" key="3">
    <source>
        <dbReference type="EMBL" id="SHF61023.1"/>
    </source>
</evidence>
<dbReference type="Pfam" id="PF01648">
    <property type="entry name" value="ACPS"/>
    <property type="match status" value="1"/>
</dbReference>
<proteinExistence type="predicted"/>
<dbReference type="AlphaFoldDB" id="A0A1M5D1W2"/>